<sequence>MPSGGISIHGKILWGASKEPPPTPTRLSKRQVKHKVESLTTQLQVMTAQRNDLRDRLILVTEGSLDNRWPYHRPNPFYEKLKMEHQQVMSDLQNFENENWEASQKLSELTKEKVFLW</sequence>
<evidence type="ECO:0000313" key="5">
    <source>
        <dbReference type="Proteomes" id="UP000694547"/>
    </source>
</evidence>
<dbReference type="Ensembl" id="ENSPEMT00000038389.1">
    <property type="protein sequence ID" value="ENSPEMP00000034045.1"/>
    <property type="gene ID" value="ENSPEMG00000026672.1"/>
</dbReference>
<feature type="region of interest" description="Disordered" evidence="2">
    <location>
        <begin position="1"/>
        <end position="34"/>
    </location>
</feature>
<organism evidence="4 5">
    <name type="scientific">Peromyscus maniculatus bairdii</name>
    <name type="common">Prairie deer mouse</name>
    <dbReference type="NCBI Taxonomy" id="230844"/>
    <lineage>
        <taxon>Eukaryota</taxon>
        <taxon>Metazoa</taxon>
        <taxon>Chordata</taxon>
        <taxon>Craniata</taxon>
        <taxon>Vertebrata</taxon>
        <taxon>Euteleostomi</taxon>
        <taxon>Mammalia</taxon>
        <taxon>Eutheria</taxon>
        <taxon>Euarchontoglires</taxon>
        <taxon>Glires</taxon>
        <taxon>Rodentia</taxon>
        <taxon>Myomorpha</taxon>
        <taxon>Muroidea</taxon>
        <taxon>Cricetidae</taxon>
        <taxon>Neotominae</taxon>
        <taxon>Peromyscus</taxon>
    </lineage>
</organism>
<feature type="domain" description="Disks large homolog 5 N-terminal" evidence="3">
    <location>
        <begin position="19"/>
        <end position="102"/>
    </location>
</feature>
<reference evidence="4" key="3">
    <citation type="submission" date="2025-09" db="UniProtKB">
        <authorList>
            <consortium name="Ensembl"/>
        </authorList>
    </citation>
    <scope>IDENTIFICATION</scope>
</reference>
<dbReference type="Proteomes" id="UP000694547">
    <property type="component" value="Unassembled WGS sequence"/>
</dbReference>
<reference evidence="5" key="1">
    <citation type="submission" date="2018-10" db="EMBL/GenBank/DDBJ databases">
        <title>Improved assembly of the deer mouse Peromyscus maniculatus genome.</title>
        <authorList>
            <person name="Lassance J.-M."/>
            <person name="Hoekstra H.E."/>
        </authorList>
    </citation>
    <scope>NUCLEOTIDE SEQUENCE [LARGE SCALE GENOMIC DNA]</scope>
</reference>
<dbReference type="GeneTree" id="ENSGT00940000153178"/>
<dbReference type="PANTHER" id="PTHR21558:SF13">
    <property type="entry name" value="MCG129800-RELATED"/>
    <property type="match status" value="1"/>
</dbReference>
<reference evidence="4" key="2">
    <citation type="submission" date="2025-08" db="UniProtKB">
        <authorList>
            <consortium name="Ensembl"/>
        </authorList>
    </citation>
    <scope>IDENTIFICATION</scope>
</reference>
<proteinExistence type="predicted"/>
<name>A0A8C8UE34_PERMB</name>
<evidence type="ECO:0000313" key="4">
    <source>
        <dbReference type="Ensembl" id="ENSPEMP00000034045.1"/>
    </source>
</evidence>
<evidence type="ECO:0000259" key="3">
    <source>
        <dbReference type="Pfam" id="PF04822"/>
    </source>
</evidence>
<feature type="coiled-coil region" evidence="1">
    <location>
        <begin position="36"/>
        <end position="112"/>
    </location>
</feature>
<keyword evidence="1" id="KW-0175">Coiled coil</keyword>
<dbReference type="Pfam" id="PF04822">
    <property type="entry name" value="Takusan"/>
    <property type="match status" value="1"/>
</dbReference>
<dbReference type="InterPro" id="IPR006907">
    <property type="entry name" value="DLG5_N"/>
</dbReference>
<protein>
    <recommendedName>
        <fullName evidence="3">Disks large homolog 5 N-terminal domain-containing protein</fullName>
    </recommendedName>
</protein>
<dbReference type="PANTHER" id="PTHR21558">
    <property type="entry name" value="SPEER/SPETEX"/>
    <property type="match status" value="1"/>
</dbReference>
<evidence type="ECO:0000256" key="2">
    <source>
        <dbReference type="SAM" id="MobiDB-lite"/>
    </source>
</evidence>
<dbReference type="AlphaFoldDB" id="A0A8C8UE34"/>
<evidence type="ECO:0000256" key="1">
    <source>
        <dbReference type="SAM" id="Coils"/>
    </source>
</evidence>
<keyword evidence="5" id="KW-1185">Reference proteome</keyword>
<accession>A0A8C8UE34</accession>